<dbReference type="Proteomes" id="UP000000561">
    <property type="component" value="Chromosome 12"/>
</dbReference>
<feature type="compositionally biased region" description="Basic and acidic residues" evidence="1">
    <location>
        <begin position="394"/>
        <end position="414"/>
    </location>
</feature>
<evidence type="ECO:0000313" key="4">
    <source>
        <dbReference type="Proteomes" id="UP000000561"/>
    </source>
</evidence>
<feature type="region of interest" description="Disordered" evidence="1">
    <location>
        <begin position="394"/>
        <end position="826"/>
    </location>
</feature>
<dbReference type="Pfam" id="PF15249">
    <property type="entry name" value="GLTSCR1"/>
    <property type="match status" value="1"/>
</dbReference>
<feature type="domain" description="GLTSCR protein conserved" evidence="2">
    <location>
        <begin position="164"/>
        <end position="214"/>
    </location>
</feature>
<feature type="compositionally biased region" description="Basic residues" evidence="1">
    <location>
        <begin position="625"/>
        <end position="635"/>
    </location>
</feature>
<evidence type="ECO:0000313" key="3">
    <source>
        <dbReference type="EMBL" id="KIS67771.1"/>
    </source>
</evidence>
<feature type="compositionally biased region" description="Polar residues" evidence="1">
    <location>
        <begin position="717"/>
        <end position="726"/>
    </location>
</feature>
<organism evidence="3 4">
    <name type="scientific">Mycosarcoma maydis</name>
    <name type="common">Corn smut fungus</name>
    <name type="synonym">Ustilago maydis</name>
    <dbReference type="NCBI Taxonomy" id="5270"/>
    <lineage>
        <taxon>Eukaryota</taxon>
        <taxon>Fungi</taxon>
        <taxon>Dikarya</taxon>
        <taxon>Basidiomycota</taxon>
        <taxon>Ustilaginomycotina</taxon>
        <taxon>Ustilaginomycetes</taxon>
        <taxon>Ustilaginales</taxon>
        <taxon>Ustilaginaceae</taxon>
        <taxon>Mycosarcoma</taxon>
    </lineage>
</organism>
<proteinExistence type="predicted"/>
<evidence type="ECO:0000256" key="1">
    <source>
        <dbReference type="SAM" id="MobiDB-lite"/>
    </source>
</evidence>
<feature type="compositionally biased region" description="Pro residues" evidence="1">
    <location>
        <begin position="420"/>
        <end position="435"/>
    </location>
</feature>
<feature type="compositionally biased region" description="Low complexity" evidence="1">
    <location>
        <begin position="1"/>
        <end position="15"/>
    </location>
</feature>
<evidence type="ECO:0000259" key="2">
    <source>
        <dbReference type="Pfam" id="PF15249"/>
    </source>
</evidence>
<feature type="compositionally biased region" description="Low complexity" evidence="1">
    <location>
        <begin position="659"/>
        <end position="674"/>
    </location>
</feature>
<accession>A0A0D1DVN6</accession>
<dbReference type="OrthoDB" id="2556847at2759"/>
<feature type="region of interest" description="Disordered" evidence="1">
    <location>
        <begin position="1"/>
        <end position="20"/>
    </location>
</feature>
<dbReference type="AlphaFoldDB" id="A0A0D1DVN6"/>
<dbReference type="STRING" id="237631.A0A0D1DVN6"/>
<keyword evidence="4" id="KW-1185">Reference proteome</keyword>
<feature type="compositionally biased region" description="Pro residues" evidence="1">
    <location>
        <begin position="637"/>
        <end position="647"/>
    </location>
</feature>
<dbReference type="eggNOG" id="ENOG502RSC3">
    <property type="taxonomic scope" value="Eukaryota"/>
</dbReference>
<dbReference type="GeneID" id="23566459"/>
<sequence length="946" mass="96994">MQVSSPVPTSTSTSTLNPQTIVSTSNAALTIDPAALLGGSLSSSPATSAPTADLSISAAGANSGTHAIASTNTINNSTTNSIAVKQEPDDEHASALSAPQHTISLTKIAGDTRSNHKPSSASAAPNLSVQSQPHVSDQHSNDLGAKDQLSDQPASLVDVFLQSDHKAILRPDLSAFIDARDVLRRLLPYHVWNIPHHDLLKALDLKEDPVLSQVRLRKRRRMAHLNARKTLALSTTDAPDGSTQASETSVQVGSQIDNHDNVGLNELGLPTPLPEVPQSAFPSLDFTESVFARRNALALRFRKTLTALDTTHKRAPNTSLALEHLERLAYSDDREQVLAQIEELKALKAELETLEEKRQIDVAESSARISLSFGITDEIEREREKERELERIKRQQERAAAKAAKLEKERENRHRLGIFTPPPEPEKTPAPPSPAPASAATPAPPTLPIDVSGPGVPPDTALAMPSPLSGNSAPTSAPGAYSFPTGTNPLHAASMPMSPAGSNGLPTPSPHLGPPMVYASVPGAPFGPAPPFASTSANPPTGPNGAPLPSGMTPMGAPTSALFRPSVAPQGTPSTPAATPTKPLSKAKAKAAAAAASAGAAIIPGTPGKPGTPSAPGVTPGPTPHRGRGRPRKHPLPGTPGGPPVPVPRKKKEKPVKPPSAAASAPSTPSAPGAIAVSQPSLPPSAAVPGQQTQSPPPPSPVTPSIPEPSPGHSGEMISSTLQPTIASMRPPASSPPSNAVSSIAVRPPTMHPTLTSATSLNTPRATPRAKSSPSPAPQAARPAAAAKKTPAKANGTIKQPATQAARAAPAPAPTPAAPAASDANPSIPNHPIPLLIPVASLPRLSALGIQPTPSPHIRPVIGRDGQPQGLQGAPVAIDPAQSVPAVLLGISEGTAEASADGVSPGGNQQILHISVVLSRLSPSQLSGLAVLMQSLQAQVEAGKRK</sequence>
<dbReference type="KEGG" id="uma:UMAG_10422"/>
<feature type="compositionally biased region" description="Basic and acidic residues" evidence="1">
    <location>
        <begin position="136"/>
        <end position="148"/>
    </location>
</feature>
<dbReference type="VEuPathDB" id="FungiDB:UMAG_10422"/>
<feature type="compositionally biased region" description="Low complexity" evidence="1">
    <location>
        <begin position="568"/>
        <end position="620"/>
    </location>
</feature>
<dbReference type="InterPro" id="IPR015671">
    <property type="entry name" value="GSCR1_dom"/>
</dbReference>
<feature type="compositionally biased region" description="Low complexity" evidence="1">
    <location>
        <begin position="727"/>
        <end position="745"/>
    </location>
</feature>
<reference evidence="3 4" key="1">
    <citation type="journal article" date="2006" name="Nature">
        <title>Insights from the genome of the biotrophic fungal plant pathogen Ustilago maydis.</title>
        <authorList>
            <person name="Kamper J."/>
            <person name="Kahmann R."/>
            <person name="Bolker M."/>
            <person name="Ma L.J."/>
            <person name="Brefort T."/>
            <person name="Saville B.J."/>
            <person name="Banuett F."/>
            <person name="Kronstad J.W."/>
            <person name="Gold S.E."/>
            <person name="Muller O."/>
            <person name="Perlin M.H."/>
            <person name="Wosten H.A."/>
            <person name="de Vries R."/>
            <person name="Ruiz-Herrera J."/>
            <person name="Reynaga-Pena C.G."/>
            <person name="Snetselaar K."/>
            <person name="McCann M."/>
            <person name="Perez-Martin J."/>
            <person name="Feldbrugge M."/>
            <person name="Basse C.W."/>
            <person name="Steinberg G."/>
            <person name="Ibeas J.I."/>
            <person name="Holloman W."/>
            <person name="Guzman P."/>
            <person name="Farman M."/>
            <person name="Stajich J.E."/>
            <person name="Sentandreu R."/>
            <person name="Gonzalez-Prieto J.M."/>
            <person name="Kennell J.C."/>
            <person name="Molina L."/>
            <person name="Schirawski J."/>
            <person name="Mendoza-Mendoza A."/>
            <person name="Greilinger D."/>
            <person name="Munch K."/>
            <person name="Rossel N."/>
            <person name="Scherer M."/>
            <person name="Vranes M."/>
            <person name="Ladendorf O."/>
            <person name="Vincon V."/>
            <person name="Fuchs U."/>
            <person name="Sandrock B."/>
            <person name="Meng S."/>
            <person name="Ho E.C."/>
            <person name="Cahill M.J."/>
            <person name="Boyce K.J."/>
            <person name="Klose J."/>
            <person name="Klosterman S.J."/>
            <person name="Deelstra H.J."/>
            <person name="Ortiz-Castellanos L."/>
            <person name="Li W."/>
            <person name="Sanchez-Alonso P."/>
            <person name="Schreier P.H."/>
            <person name="Hauser-Hahn I."/>
            <person name="Vaupel M."/>
            <person name="Koopmann E."/>
            <person name="Friedrich G."/>
            <person name="Voss H."/>
            <person name="Schluter T."/>
            <person name="Margolis J."/>
            <person name="Platt D."/>
            <person name="Swimmer C."/>
            <person name="Gnirke A."/>
            <person name="Chen F."/>
            <person name="Vysotskaia V."/>
            <person name="Mannhaupt G."/>
            <person name="Guldener U."/>
            <person name="Munsterkotter M."/>
            <person name="Haase D."/>
            <person name="Oesterheld M."/>
            <person name="Mewes H.W."/>
            <person name="Mauceli E.W."/>
            <person name="DeCaprio D."/>
            <person name="Wade C.M."/>
            <person name="Butler J."/>
            <person name="Young S."/>
            <person name="Jaffe D.B."/>
            <person name="Calvo S."/>
            <person name="Nusbaum C."/>
            <person name="Galagan J."/>
            <person name="Birren B.W."/>
        </authorList>
    </citation>
    <scope>NUCLEOTIDE SEQUENCE [LARGE SCALE GENOMIC DNA]</scope>
    <source>
        <strain evidence="4">DSM 14603 / FGSC 9021 / UM521</strain>
    </source>
</reference>
<feature type="compositionally biased region" description="Polar residues" evidence="1">
    <location>
        <begin position="753"/>
        <end position="763"/>
    </location>
</feature>
<feature type="compositionally biased region" description="Polar residues" evidence="1">
    <location>
        <begin position="117"/>
        <end position="135"/>
    </location>
</feature>
<dbReference type="RefSeq" id="XP_011390774.1">
    <property type="nucleotide sequence ID" value="XM_011392472.1"/>
</dbReference>
<protein>
    <recommendedName>
        <fullName evidence="2">GLTSCR protein conserved domain-containing protein</fullName>
    </recommendedName>
</protein>
<dbReference type="InParanoid" id="A0A0D1DVN6"/>
<gene>
    <name evidence="3" type="ORF">UMAG_10422</name>
</gene>
<dbReference type="EMBL" id="CM003151">
    <property type="protein sequence ID" value="KIS67771.1"/>
    <property type="molecule type" value="Genomic_DNA"/>
</dbReference>
<feature type="compositionally biased region" description="Low complexity" evidence="1">
    <location>
        <begin position="764"/>
        <end position="810"/>
    </location>
</feature>
<feature type="compositionally biased region" description="Pro residues" evidence="1">
    <location>
        <begin position="695"/>
        <end position="710"/>
    </location>
</feature>
<name>A0A0D1DVN6_MYCMD</name>
<feature type="region of interest" description="Disordered" evidence="1">
    <location>
        <begin position="110"/>
        <end position="148"/>
    </location>
</feature>